<dbReference type="EMBL" id="SMFQ01000005">
    <property type="protein sequence ID" value="TCJ82750.1"/>
    <property type="molecule type" value="Genomic_DNA"/>
</dbReference>
<evidence type="ECO:0000313" key="1">
    <source>
        <dbReference type="EMBL" id="TCJ82750.1"/>
    </source>
</evidence>
<proteinExistence type="predicted"/>
<dbReference type="AlphaFoldDB" id="A0A4R1EQQ3"/>
<reference evidence="1 2" key="1">
    <citation type="submission" date="2019-03" db="EMBL/GenBank/DDBJ databases">
        <title>Genomic Encyclopedia of Type Strains, Phase IV (KMG-IV): sequencing the most valuable type-strain genomes for metagenomic binning, comparative biology and taxonomic classification.</title>
        <authorList>
            <person name="Goeker M."/>
        </authorList>
    </citation>
    <scope>NUCLEOTIDE SEQUENCE [LARGE SCALE GENOMIC DNA]</scope>
    <source>
        <strain evidence="1 2">DSM 24830</strain>
    </source>
</reference>
<evidence type="ECO:0008006" key="3">
    <source>
        <dbReference type="Google" id="ProtNLM"/>
    </source>
</evidence>
<comment type="caution">
    <text evidence="1">The sequence shown here is derived from an EMBL/GenBank/DDBJ whole genome shotgun (WGS) entry which is preliminary data.</text>
</comment>
<keyword evidence="2" id="KW-1185">Reference proteome</keyword>
<gene>
    <name evidence="1" type="ORF">EV695_3482</name>
</gene>
<accession>A0A4R1EQQ3</accession>
<organism evidence="1 2">
    <name type="scientific">Cocleimonas flava</name>
    <dbReference type="NCBI Taxonomy" id="634765"/>
    <lineage>
        <taxon>Bacteria</taxon>
        <taxon>Pseudomonadati</taxon>
        <taxon>Pseudomonadota</taxon>
        <taxon>Gammaproteobacteria</taxon>
        <taxon>Thiotrichales</taxon>
        <taxon>Thiotrichaceae</taxon>
        <taxon>Cocleimonas</taxon>
    </lineage>
</organism>
<name>A0A4R1EQQ3_9GAMM</name>
<dbReference type="Proteomes" id="UP000294887">
    <property type="component" value="Unassembled WGS sequence"/>
</dbReference>
<dbReference type="RefSeq" id="WP_131907256.1">
    <property type="nucleotide sequence ID" value="NZ_BAAAFU010000007.1"/>
</dbReference>
<sequence length="285" mass="32623">MNIWKTIISLLLTLSISVVYGDYAVVPNDVHKAYTQLLKNRSALDITDYSGSHTNRDVVEAIIWQQALKKGGYNKTINIEALDITYSRVILEIKHGTIAAFANSVWLDDIEGHENYKELFYITEAVIPEHKFYAGFYTTPDRVNQINIKDKDSLSNYKFSCNRHWKKDNELLKHLNADCMFSNTWKATVDKLKNKHADIVLAPFQASKDMSLIAFGEKLVPVPNVKTSLPGKRVFIISKKSRNGEALIKALNKGIRLMHKEGLIEKAYEQSGFYNHKTKEWKLID</sequence>
<dbReference type="Gene3D" id="3.40.190.10">
    <property type="entry name" value="Periplasmic binding protein-like II"/>
    <property type="match status" value="1"/>
</dbReference>
<protein>
    <recommendedName>
        <fullName evidence="3">ABC-type amino acid transport substrate-binding protein</fullName>
    </recommendedName>
</protein>
<dbReference type="SUPFAM" id="SSF53850">
    <property type="entry name" value="Periplasmic binding protein-like II"/>
    <property type="match status" value="1"/>
</dbReference>
<evidence type="ECO:0000313" key="2">
    <source>
        <dbReference type="Proteomes" id="UP000294887"/>
    </source>
</evidence>
<dbReference type="OrthoDB" id="5452199at2"/>